<feature type="domain" description="Protein kinase" evidence="20">
    <location>
        <begin position="13"/>
        <end position="136"/>
    </location>
</feature>
<dbReference type="GO" id="GO:0016020">
    <property type="term" value="C:membrane"/>
    <property type="evidence" value="ECO:0007669"/>
    <property type="project" value="UniProtKB-SubCell"/>
</dbReference>
<dbReference type="PANTHER" id="PTHR48005">
    <property type="entry name" value="LEUCINE RICH REPEAT KINASE 2"/>
    <property type="match status" value="1"/>
</dbReference>
<evidence type="ECO:0000256" key="16">
    <source>
        <dbReference type="ARBA" id="ARBA00023180"/>
    </source>
</evidence>
<dbReference type="EMBL" id="JBJUIK010000011">
    <property type="protein sequence ID" value="KAL3513906.1"/>
    <property type="molecule type" value="Genomic_DNA"/>
</dbReference>
<dbReference type="InterPro" id="IPR000719">
    <property type="entry name" value="Prot_kinase_dom"/>
</dbReference>
<organism evidence="21 22">
    <name type="scientific">Cinchona calisaya</name>
    <dbReference type="NCBI Taxonomy" id="153742"/>
    <lineage>
        <taxon>Eukaryota</taxon>
        <taxon>Viridiplantae</taxon>
        <taxon>Streptophyta</taxon>
        <taxon>Embryophyta</taxon>
        <taxon>Tracheophyta</taxon>
        <taxon>Spermatophyta</taxon>
        <taxon>Magnoliopsida</taxon>
        <taxon>eudicotyledons</taxon>
        <taxon>Gunneridae</taxon>
        <taxon>Pentapetalae</taxon>
        <taxon>asterids</taxon>
        <taxon>lamiids</taxon>
        <taxon>Gentianales</taxon>
        <taxon>Rubiaceae</taxon>
        <taxon>Cinchonoideae</taxon>
        <taxon>Cinchoneae</taxon>
        <taxon>Cinchona</taxon>
    </lineage>
</organism>
<sequence length="136" mass="15497">MVYENIIDATKNFDPKYCIGIGGFGSVFRTELPNGQIVAVKKLHTPKSVVSNIPKDFANEIHMLTNIRHRNIVKLYGFRSHTQYKFLGCEFLDRGSLKFLLSNDKIASQLDWIRRVNTIKDVASALCICIMIVHLL</sequence>
<protein>
    <recommendedName>
        <fullName evidence="2">non-specific serine/threonine protein kinase</fullName>
        <ecNumber evidence="2">2.7.11.1</ecNumber>
    </recommendedName>
</protein>
<evidence type="ECO:0000256" key="2">
    <source>
        <dbReference type="ARBA" id="ARBA00012513"/>
    </source>
</evidence>
<reference evidence="21 22" key="1">
    <citation type="submission" date="2024-11" db="EMBL/GenBank/DDBJ databases">
        <title>A near-complete genome assembly of Cinchona calisaya.</title>
        <authorList>
            <person name="Lian D.C."/>
            <person name="Zhao X.W."/>
            <person name="Wei L."/>
        </authorList>
    </citation>
    <scope>NUCLEOTIDE SEQUENCE [LARGE SCALE GENOMIC DNA]</scope>
    <source>
        <tissue evidence="21">Nenye</tissue>
    </source>
</reference>
<dbReference type="FunFam" id="3.30.200.20:FF:000309">
    <property type="entry name" value="Leucine-rich repeat receptor protein kinase MSP1"/>
    <property type="match status" value="1"/>
</dbReference>
<proteinExistence type="predicted"/>
<evidence type="ECO:0000256" key="6">
    <source>
        <dbReference type="ARBA" id="ARBA00022679"/>
    </source>
</evidence>
<keyword evidence="3" id="KW-0723">Serine/threonine-protein kinase</keyword>
<dbReference type="EC" id="2.7.11.1" evidence="2"/>
<keyword evidence="12 19" id="KW-0067">ATP-binding</keyword>
<comment type="subcellular location">
    <subcellularLocation>
        <location evidence="1">Membrane</location>
        <topology evidence="1">Single-pass type I membrane protein</topology>
    </subcellularLocation>
</comment>
<keyword evidence="10 19" id="KW-0547">Nucleotide-binding</keyword>
<keyword evidence="4" id="KW-0597">Phosphoprotein</keyword>
<dbReference type="GO" id="GO:0004674">
    <property type="term" value="F:protein serine/threonine kinase activity"/>
    <property type="evidence" value="ECO:0007669"/>
    <property type="project" value="UniProtKB-KW"/>
</dbReference>
<evidence type="ECO:0000256" key="12">
    <source>
        <dbReference type="ARBA" id="ARBA00022840"/>
    </source>
</evidence>
<keyword evidence="8" id="KW-0732">Signal</keyword>
<dbReference type="AlphaFoldDB" id="A0ABD2Z335"/>
<comment type="catalytic activity">
    <reaction evidence="18">
        <text>L-seryl-[protein] + ATP = O-phospho-L-seryl-[protein] + ADP + H(+)</text>
        <dbReference type="Rhea" id="RHEA:17989"/>
        <dbReference type="Rhea" id="RHEA-COMP:9863"/>
        <dbReference type="Rhea" id="RHEA-COMP:11604"/>
        <dbReference type="ChEBI" id="CHEBI:15378"/>
        <dbReference type="ChEBI" id="CHEBI:29999"/>
        <dbReference type="ChEBI" id="CHEBI:30616"/>
        <dbReference type="ChEBI" id="CHEBI:83421"/>
        <dbReference type="ChEBI" id="CHEBI:456216"/>
        <dbReference type="EC" id="2.7.11.1"/>
    </reaction>
</comment>
<evidence type="ECO:0000256" key="3">
    <source>
        <dbReference type="ARBA" id="ARBA00022527"/>
    </source>
</evidence>
<dbReference type="PANTHER" id="PTHR48005:SF13">
    <property type="entry name" value="SERINE_THREONINE-PROTEIN KINASE DDB_G0278509-RELATED"/>
    <property type="match status" value="1"/>
</dbReference>
<comment type="catalytic activity">
    <reaction evidence="17">
        <text>L-threonyl-[protein] + ATP = O-phospho-L-threonyl-[protein] + ADP + H(+)</text>
        <dbReference type="Rhea" id="RHEA:46608"/>
        <dbReference type="Rhea" id="RHEA-COMP:11060"/>
        <dbReference type="Rhea" id="RHEA-COMP:11605"/>
        <dbReference type="ChEBI" id="CHEBI:15378"/>
        <dbReference type="ChEBI" id="CHEBI:30013"/>
        <dbReference type="ChEBI" id="CHEBI:30616"/>
        <dbReference type="ChEBI" id="CHEBI:61977"/>
        <dbReference type="ChEBI" id="CHEBI:456216"/>
        <dbReference type="EC" id="2.7.11.1"/>
    </reaction>
</comment>
<dbReference type="PROSITE" id="PS00107">
    <property type="entry name" value="PROTEIN_KINASE_ATP"/>
    <property type="match status" value="1"/>
</dbReference>
<evidence type="ECO:0000256" key="5">
    <source>
        <dbReference type="ARBA" id="ARBA00022614"/>
    </source>
</evidence>
<evidence type="ECO:0000313" key="22">
    <source>
        <dbReference type="Proteomes" id="UP001630127"/>
    </source>
</evidence>
<keyword evidence="11" id="KW-0418">Kinase</keyword>
<evidence type="ECO:0000256" key="4">
    <source>
        <dbReference type="ARBA" id="ARBA00022553"/>
    </source>
</evidence>
<evidence type="ECO:0000256" key="17">
    <source>
        <dbReference type="ARBA" id="ARBA00047899"/>
    </source>
</evidence>
<comment type="caution">
    <text evidence="21">The sequence shown here is derived from an EMBL/GenBank/DDBJ whole genome shotgun (WGS) entry which is preliminary data.</text>
</comment>
<keyword evidence="15" id="KW-0675">Receptor</keyword>
<evidence type="ECO:0000256" key="9">
    <source>
        <dbReference type="ARBA" id="ARBA00022737"/>
    </source>
</evidence>
<feature type="binding site" evidence="19">
    <location>
        <position position="42"/>
    </location>
    <ligand>
        <name>ATP</name>
        <dbReference type="ChEBI" id="CHEBI:30616"/>
    </ligand>
</feature>
<keyword evidence="14" id="KW-0472">Membrane</keyword>
<keyword evidence="13" id="KW-1133">Transmembrane helix</keyword>
<keyword evidence="6" id="KW-0808">Transferase</keyword>
<evidence type="ECO:0000256" key="10">
    <source>
        <dbReference type="ARBA" id="ARBA00022741"/>
    </source>
</evidence>
<evidence type="ECO:0000256" key="8">
    <source>
        <dbReference type="ARBA" id="ARBA00022729"/>
    </source>
</evidence>
<accession>A0ABD2Z335</accession>
<dbReference type="InterPro" id="IPR017441">
    <property type="entry name" value="Protein_kinase_ATP_BS"/>
</dbReference>
<keyword evidence="7" id="KW-0812">Transmembrane</keyword>
<keyword evidence="5" id="KW-0433">Leucine-rich repeat</keyword>
<gene>
    <name evidence="21" type="ORF">ACH5RR_026623</name>
</gene>
<dbReference type="InterPro" id="IPR011009">
    <property type="entry name" value="Kinase-like_dom_sf"/>
</dbReference>
<evidence type="ECO:0000259" key="20">
    <source>
        <dbReference type="PROSITE" id="PS50011"/>
    </source>
</evidence>
<evidence type="ECO:0000313" key="21">
    <source>
        <dbReference type="EMBL" id="KAL3513906.1"/>
    </source>
</evidence>
<dbReference type="SUPFAM" id="SSF56112">
    <property type="entry name" value="Protein kinase-like (PK-like)"/>
    <property type="match status" value="1"/>
</dbReference>
<dbReference type="InterPro" id="IPR051420">
    <property type="entry name" value="Ser_Thr_Kinases_DiverseReg"/>
</dbReference>
<evidence type="ECO:0000256" key="1">
    <source>
        <dbReference type="ARBA" id="ARBA00004479"/>
    </source>
</evidence>
<evidence type="ECO:0000256" key="13">
    <source>
        <dbReference type="ARBA" id="ARBA00022989"/>
    </source>
</evidence>
<evidence type="ECO:0000256" key="15">
    <source>
        <dbReference type="ARBA" id="ARBA00023170"/>
    </source>
</evidence>
<evidence type="ECO:0000256" key="14">
    <source>
        <dbReference type="ARBA" id="ARBA00023136"/>
    </source>
</evidence>
<keyword evidence="16" id="KW-0325">Glycoprotein</keyword>
<keyword evidence="9" id="KW-0677">Repeat</keyword>
<name>A0ABD2Z335_9GENT</name>
<dbReference type="Proteomes" id="UP001630127">
    <property type="component" value="Unassembled WGS sequence"/>
</dbReference>
<dbReference type="PROSITE" id="PS50011">
    <property type="entry name" value="PROTEIN_KINASE_DOM"/>
    <property type="match status" value="1"/>
</dbReference>
<evidence type="ECO:0000256" key="11">
    <source>
        <dbReference type="ARBA" id="ARBA00022777"/>
    </source>
</evidence>
<dbReference type="Pfam" id="PF00069">
    <property type="entry name" value="Pkinase"/>
    <property type="match status" value="1"/>
</dbReference>
<evidence type="ECO:0000256" key="18">
    <source>
        <dbReference type="ARBA" id="ARBA00048679"/>
    </source>
</evidence>
<evidence type="ECO:0000256" key="7">
    <source>
        <dbReference type="ARBA" id="ARBA00022692"/>
    </source>
</evidence>
<dbReference type="GO" id="GO:0005524">
    <property type="term" value="F:ATP binding"/>
    <property type="evidence" value="ECO:0007669"/>
    <property type="project" value="UniProtKB-UniRule"/>
</dbReference>
<evidence type="ECO:0000256" key="19">
    <source>
        <dbReference type="PROSITE-ProRule" id="PRU10141"/>
    </source>
</evidence>
<keyword evidence="22" id="KW-1185">Reference proteome</keyword>
<dbReference type="Gene3D" id="3.30.200.20">
    <property type="entry name" value="Phosphorylase Kinase, domain 1"/>
    <property type="match status" value="1"/>
</dbReference>